<keyword evidence="5 7" id="KW-0472">Membrane</keyword>
<gene>
    <name evidence="9" type="ORF">JO380_000821</name>
</gene>
<sequence length="153" mass="16560">MLRALPVIVQVALLVYCLIDCLQSDPDRVRNLSKGWWVVLIVVLPIAGGVAWLVAGRPLTPRTHVPWPSTATAGFPEHERPRRYGDDAAAEERRRAEERRSDELHEQMLRDWEAQLRAREQGAAGASETAGGEQGAAGPHGAAGDDGAGPGRV</sequence>
<evidence type="ECO:0000256" key="3">
    <source>
        <dbReference type="ARBA" id="ARBA00022692"/>
    </source>
</evidence>
<keyword evidence="10" id="KW-1185">Reference proteome</keyword>
<feature type="compositionally biased region" description="Gly residues" evidence="6">
    <location>
        <begin position="144"/>
        <end position="153"/>
    </location>
</feature>
<evidence type="ECO:0000256" key="6">
    <source>
        <dbReference type="SAM" id="MobiDB-lite"/>
    </source>
</evidence>
<dbReference type="RefSeq" id="WP_082739970.1">
    <property type="nucleotide sequence ID" value="NZ_JAUSVM010000001.1"/>
</dbReference>
<dbReference type="Pfam" id="PF13396">
    <property type="entry name" value="PLDc_N"/>
    <property type="match status" value="1"/>
</dbReference>
<evidence type="ECO:0000256" key="1">
    <source>
        <dbReference type="ARBA" id="ARBA00004651"/>
    </source>
</evidence>
<dbReference type="EMBL" id="JAUSVM010000001">
    <property type="protein sequence ID" value="MDQ0424440.1"/>
    <property type="molecule type" value="Genomic_DNA"/>
</dbReference>
<accession>A0ABU0GGF2</accession>
<evidence type="ECO:0000256" key="7">
    <source>
        <dbReference type="SAM" id="Phobius"/>
    </source>
</evidence>
<evidence type="ECO:0000259" key="8">
    <source>
        <dbReference type="Pfam" id="PF13396"/>
    </source>
</evidence>
<keyword evidence="3 7" id="KW-0812">Transmembrane</keyword>
<name>A0ABU0GGF2_9CELL</name>
<feature type="compositionally biased region" description="Basic and acidic residues" evidence="6">
    <location>
        <begin position="76"/>
        <end position="120"/>
    </location>
</feature>
<feature type="transmembrane region" description="Helical" evidence="7">
    <location>
        <begin position="35"/>
        <end position="55"/>
    </location>
</feature>
<comment type="subcellular location">
    <subcellularLocation>
        <location evidence="1">Cell membrane</location>
        <topology evidence="1">Multi-pass membrane protein</topology>
    </subcellularLocation>
</comment>
<feature type="compositionally biased region" description="Low complexity" evidence="6">
    <location>
        <begin position="121"/>
        <end position="142"/>
    </location>
</feature>
<proteinExistence type="predicted"/>
<feature type="domain" description="Cardiolipin synthase N-terminal" evidence="8">
    <location>
        <begin position="12"/>
        <end position="57"/>
    </location>
</feature>
<comment type="caution">
    <text evidence="9">The sequence shown here is derived from an EMBL/GenBank/DDBJ whole genome shotgun (WGS) entry which is preliminary data.</text>
</comment>
<dbReference type="InterPro" id="IPR027379">
    <property type="entry name" value="CLS_N"/>
</dbReference>
<reference evidence="9 10" key="1">
    <citation type="submission" date="2023-07" db="EMBL/GenBank/DDBJ databases">
        <title>Sequencing the genomes of 1000 actinobacteria strains.</title>
        <authorList>
            <person name="Klenk H.-P."/>
        </authorList>
    </citation>
    <scope>NUCLEOTIDE SEQUENCE [LARGE SCALE GENOMIC DNA]</scope>
    <source>
        <strain evidence="9 10">DSM 14785</strain>
    </source>
</reference>
<evidence type="ECO:0000256" key="4">
    <source>
        <dbReference type="ARBA" id="ARBA00022989"/>
    </source>
</evidence>
<protein>
    <recommendedName>
        <fullName evidence="8">Cardiolipin synthase N-terminal domain-containing protein</fullName>
    </recommendedName>
</protein>
<evidence type="ECO:0000313" key="10">
    <source>
        <dbReference type="Proteomes" id="UP001240250"/>
    </source>
</evidence>
<evidence type="ECO:0000256" key="5">
    <source>
        <dbReference type="ARBA" id="ARBA00023136"/>
    </source>
</evidence>
<keyword evidence="2" id="KW-1003">Cell membrane</keyword>
<feature type="region of interest" description="Disordered" evidence="6">
    <location>
        <begin position="61"/>
        <end position="153"/>
    </location>
</feature>
<keyword evidence="4 7" id="KW-1133">Transmembrane helix</keyword>
<dbReference type="Proteomes" id="UP001240250">
    <property type="component" value="Unassembled WGS sequence"/>
</dbReference>
<organism evidence="9 10">
    <name type="scientific">Cellulomonas iranensis</name>
    <dbReference type="NCBI Taxonomy" id="76862"/>
    <lineage>
        <taxon>Bacteria</taxon>
        <taxon>Bacillati</taxon>
        <taxon>Actinomycetota</taxon>
        <taxon>Actinomycetes</taxon>
        <taxon>Micrococcales</taxon>
        <taxon>Cellulomonadaceae</taxon>
        <taxon>Cellulomonas</taxon>
    </lineage>
</organism>
<evidence type="ECO:0000313" key="9">
    <source>
        <dbReference type="EMBL" id="MDQ0424440.1"/>
    </source>
</evidence>
<evidence type="ECO:0000256" key="2">
    <source>
        <dbReference type="ARBA" id="ARBA00022475"/>
    </source>
</evidence>